<organism evidence="2 4">
    <name type="scientific">Borrelia miyamotoi</name>
    <dbReference type="NCBI Taxonomy" id="47466"/>
    <lineage>
        <taxon>Bacteria</taxon>
        <taxon>Pseudomonadati</taxon>
        <taxon>Spirochaetota</taxon>
        <taxon>Spirochaetia</taxon>
        <taxon>Spirochaetales</taxon>
        <taxon>Borreliaceae</taxon>
        <taxon>Borrelia</taxon>
    </lineage>
</organism>
<evidence type="ECO:0000313" key="1">
    <source>
        <dbReference type="EMBL" id="ATQ16495.1"/>
    </source>
</evidence>
<protein>
    <submittedName>
        <fullName evidence="2">DUF226 domain-containing protein</fullName>
    </submittedName>
</protein>
<dbReference type="InterPro" id="IPR004180">
    <property type="entry name" value="DUF226_BOR_spp"/>
</dbReference>
<reference evidence="1" key="3">
    <citation type="submission" date="2022-12" db="EMBL/GenBank/DDBJ databases">
        <title>Whole genome sequencing of Borrelia miyamotoi strains isolated at the Russian territory.</title>
        <authorList>
            <person name="Kuleshov K.V."/>
            <person name="Platonov A.E."/>
            <person name="Goptar I.A."/>
            <person name="Shipulin G.A."/>
            <person name="Markelov M.L."/>
            <person name="Koetsveld J."/>
            <person name="Kolyasnikova N.M."/>
            <person name="Sarksyan D.S."/>
            <person name="Toporkova M.G."/>
            <person name="Hovius J.W."/>
        </authorList>
    </citation>
    <scope>NUCLEOTIDE SEQUENCE</scope>
    <source>
        <strain evidence="1">Yekat-1</strain>
        <plasmid evidence="1">pYekat-1-lp70</plasmid>
    </source>
</reference>
<reference evidence="2" key="2">
    <citation type="submission" date="2022-12" db="EMBL/GenBank/DDBJ databases">
        <title>B. miyamotoi WGS.</title>
        <authorList>
            <person name="Kuleshov K.V."/>
            <person name="Hoornstra D."/>
            <person name="Hovius J.W."/>
            <person name="Platonov A.E."/>
            <person name="Telford S.R. III."/>
        </authorList>
    </citation>
    <scope>NUCLEOTIDE SEQUENCE</scope>
    <source>
        <strain evidence="2">Yekat-76</strain>
        <plasmid evidence="2">pYekat-76-lp70</plasmid>
    </source>
</reference>
<keyword evidence="2" id="KW-0614">Plasmid</keyword>
<name>A0AAQ3HFQ4_9SPIR</name>
<geneLocation type="plasmid" evidence="2 4">
    <name>pYekat-76-lp70</name>
</geneLocation>
<evidence type="ECO:0000313" key="2">
    <source>
        <dbReference type="EMBL" id="WEG86088.1"/>
    </source>
</evidence>
<geneLocation type="plasmid" evidence="1 3">
    <name>pYekat-1-lp70</name>
</geneLocation>
<accession>A0AAQ3HFQ4</accession>
<dbReference type="Proteomes" id="UP000230633">
    <property type="component" value="Plasmid pYekat-1-lp70"/>
</dbReference>
<evidence type="ECO:0000313" key="3">
    <source>
        <dbReference type="Proteomes" id="UP000230633"/>
    </source>
</evidence>
<dbReference type="Proteomes" id="UP000291995">
    <property type="component" value="Plasmid pYekat-76-lp70"/>
</dbReference>
<dbReference type="EMBL" id="CP024335">
    <property type="protein sequence ID" value="ATQ16495.1"/>
    <property type="molecule type" value="Genomic_DNA"/>
</dbReference>
<evidence type="ECO:0000313" key="4">
    <source>
        <dbReference type="Proteomes" id="UP000291995"/>
    </source>
</evidence>
<dbReference type="AlphaFoldDB" id="A0AAQ3HFQ4"/>
<dbReference type="EMBL" id="CP117139">
    <property type="protein sequence ID" value="WEG86088.1"/>
    <property type="molecule type" value="Genomic_DNA"/>
</dbReference>
<proteinExistence type="predicted"/>
<reference evidence="3" key="1">
    <citation type="submission" date="2017-10" db="EMBL/GenBank/DDBJ databases">
        <title>Whole genome sequencing of Borrelia miyamotoi strains isolated at the Russian territory.</title>
        <authorList>
            <person name="Kuleshov K.V."/>
            <person name="Platonov A.E."/>
            <person name="Goptar I.A."/>
            <person name="Shipulin G.A."/>
            <person name="Markelov M.L."/>
            <person name="Koetsveld J."/>
            <person name="Kolyasnikova N.M."/>
            <person name="Sarksyan D.S."/>
            <person name="Toporkova M.G."/>
            <person name="Hovius J.W."/>
        </authorList>
    </citation>
    <scope>NUCLEOTIDE SEQUENCE [LARGE SCALE GENOMIC DNA]</scope>
    <source>
        <strain evidence="3">Yekat-1</strain>
        <plasmid evidence="3">pYekat-1-lp70</plasmid>
    </source>
</reference>
<dbReference type="Pfam" id="PF02890">
    <property type="entry name" value="DUF226"/>
    <property type="match status" value="1"/>
</dbReference>
<dbReference type="RefSeq" id="WP_025444295.1">
    <property type="nucleotide sequence ID" value="NZ_CP024207.2"/>
</dbReference>
<sequence>MKNSLKKLKEKKLEIKLKEKINNAFSKIEKVKTKTMYHTKVFNDLFTFGISQREEGKFFIALRGLFDSENRNTFHLFSIKDRNDKFLGMFYGFKRLKNSILLRYKDNIKQSSEVTTIYKPHYIEFRFKKGSVFCYIKAIHILTKKEKLEKNYAQNLLERIISLENEVYKFYNKKLPDGGIITKWIKKNQK</sequence>
<gene>
    <name evidence="1" type="ORF">CNO13_04810</name>
    <name evidence="2" type="ORF">EZU67_005490</name>
</gene>
<keyword evidence="3" id="KW-1185">Reference proteome</keyword>